<gene>
    <name evidence="1" type="ORF">Amon02_000278000</name>
</gene>
<comment type="caution">
    <text evidence="1">The sequence shown here is derived from an EMBL/GenBank/DDBJ whole genome shotgun (WGS) entry which is preliminary data.</text>
</comment>
<dbReference type="Proteomes" id="UP001165064">
    <property type="component" value="Unassembled WGS sequence"/>
</dbReference>
<accession>A0ACB5SYM9</accession>
<dbReference type="EMBL" id="BSXS01001650">
    <property type="protein sequence ID" value="GME76828.1"/>
    <property type="molecule type" value="Genomic_DNA"/>
</dbReference>
<protein>
    <submittedName>
        <fullName evidence="1">Unnamed protein product</fullName>
    </submittedName>
</protein>
<name>A0ACB5SYM9_AMBMO</name>
<organism evidence="1 2">
    <name type="scientific">Ambrosiozyma monospora</name>
    <name type="common">Yeast</name>
    <name type="synonym">Endomycopsis monosporus</name>
    <dbReference type="NCBI Taxonomy" id="43982"/>
    <lineage>
        <taxon>Eukaryota</taxon>
        <taxon>Fungi</taxon>
        <taxon>Dikarya</taxon>
        <taxon>Ascomycota</taxon>
        <taxon>Saccharomycotina</taxon>
        <taxon>Pichiomycetes</taxon>
        <taxon>Pichiales</taxon>
        <taxon>Pichiaceae</taxon>
        <taxon>Ambrosiozyma</taxon>
    </lineage>
</organism>
<reference evidence="1" key="1">
    <citation type="submission" date="2023-04" db="EMBL/GenBank/DDBJ databases">
        <title>Ambrosiozyma monospora NBRC 10751.</title>
        <authorList>
            <person name="Ichikawa N."/>
            <person name="Sato H."/>
            <person name="Tonouchi N."/>
        </authorList>
    </citation>
    <scope>NUCLEOTIDE SEQUENCE</scope>
    <source>
        <strain evidence="1">NBRC 10751</strain>
    </source>
</reference>
<evidence type="ECO:0000313" key="1">
    <source>
        <dbReference type="EMBL" id="GME76828.1"/>
    </source>
</evidence>
<sequence length="135" mass="15623">MLNWCGTIHGYTIFYGTPIHKLLILRNPDEIYIMKEVTNFKSPVIHKLFQLGITDSVQPVDLIVGCLNYYRFKFRFERYPDESINSDADSDAVDTNNNNTDGDRDKNDNDDGKGNENENGETKIGKKKETEKKWK</sequence>
<evidence type="ECO:0000313" key="2">
    <source>
        <dbReference type="Proteomes" id="UP001165064"/>
    </source>
</evidence>
<keyword evidence="2" id="KW-1185">Reference proteome</keyword>
<proteinExistence type="predicted"/>